<evidence type="ECO:0000256" key="1">
    <source>
        <dbReference type="ARBA" id="ARBA00022729"/>
    </source>
</evidence>
<accession>G7K4Y7</accession>
<dbReference type="AlphaFoldDB" id="G7K4Y7"/>
<organism evidence="3 6">
    <name type="scientific">Medicago truncatula</name>
    <name type="common">Barrel medic</name>
    <name type="synonym">Medicago tribuloides</name>
    <dbReference type="NCBI Taxonomy" id="3880"/>
    <lineage>
        <taxon>Eukaryota</taxon>
        <taxon>Viridiplantae</taxon>
        <taxon>Streptophyta</taxon>
        <taxon>Embryophyta</taxon>
        <taxon>Tracheophyta</taxon>
        <taxon>Spermatophyta</taxon>
        <taxon>Magnoliopsida</taxon>
        <taxon>eudicotyledons</taxon>
        <taxon>Gunneridae</taxon>
        <taxon>Pentapetalae</taxon>
        <taxon>rosids</taxon>
        <taxon>fabids</taxon>
        <taxon>Fabales</taxon>
        <taxon>Fabaceae</taxon>
        <taxon>Papilionoideae</taxon>
        <taxon>50 kb inversion clade</taxon>
        <taxon>NPAAA clade</taxon>
        <taxon>Hologalegina</taxon>
        <taxon>IRL clade</taxon>
        <taxon>Trifolieae</taxon>
        <taxon>Medicago</taxon>
    </lineage>
</organism>
<reference evidence="3 6" key="2">
    <citation type="journal article" date="2014" name="BMC Genomics">
        <title>An improved genome release (version Mt4.0) for the model legume Medicago truncatula.</title>
        <authorList>
            <person name="Tang H."/>
            <person name="Krishnakumar V."/>
            <person name="Bidwell S."/>
            <person name="Rosen B."/>
            <person name="Chan A."/>
            <person name="Zhou S."/>
            <person name="Gentzbittel L."/>
            <person name="Childs K.L."/>
            <person name="Yandell M."/>
            <person name="Gundlach H."/>
            <person name="Mayer K.F."/>
            <person name="Schwartz D.C."/>
            <person name="Town C.D."/>
        </authorList>
    </citation>
    <scope>GENOME REANNOTATION</scope>
    <source>
        <strain evidence="5 6">cv. Jemalong A17</strain>
    </source>
</reference>
<dbReference type="EMBL" id="CM001221">
    <property type="protein sequence ID" value="AET00960.1"/>
    <property type="molecule type" value="Genomic_DNA"/>
</dbReference>
<keyword evidence="6" id="KW-1185">Reference proteome</keyword>
<reference evidence="3 6" key="1">
    <citation type="journal article" date="2011" name="Nature">
        <title>The Medicago genome provides insight into the evolution of rhizobial symbioses.</title>
        <authorList>
            <person name="Young N.D."/>
            <person name="Debelle F."/>
            <person name="Oldroyd G.E."/>
            <person name="Geurts R."/>
            <person name="Cannon S.B."/>
            <person name="Udvardi M.K."/>
            <person name="Benedito V.A."/>
            <person name="Mayer K.F."/>
            <person name="Gouzy J."/>
            <person name="Schoof H."/>
            <person name="Van de Peer Y."/>
            <person name="Proost S."/>
            <person name="Cook D.R."/>
            <person name="Meyers B.C."/>
            <person name="Spannagl M."/>
            <person name="Cheung F."/>
            <person name="De Mita S."/>
            <person name="Krishnakumar V."/>
            <person name="Gundlach H."/>
            <person name="Zhou S."/>
            <person name="Mudge J."/>
            <person name="Bharti A.K."/>
            <person name="Murray J.D."/>
            <person name="Naoumkina M.A."/>
            <person name="Rosen B."/>
            <person name="Silverstein K.A."/>
            <person name="Tang H."/>
            <person name="Rombauts S."/>
            <person name="Zhao P.X."/>
            <person name="Zhou P."/>
            <person name="Barbe V."/>
            <person name="Bardou P."/>
            <person name="Bechner M."/>
            <person name="Bellec A."/>
            <person name="Berger A."/>
            <person name="Berges H."/>
            <person name="Bidwell S."/>
            <person name="Bisseling T."/>
            <person name="Choisne N."/>
            <person name="Couloux A."/>
            <person name="Denny R."/>
            <person name="Deshpande S."/>
            <person name="Dai X."/>
            <person name="Doyle J.J."/>
            <person name="Dudez A.M."/>
            <person name="Farmer A.D."/>
            <person name="Fouteau S."/>
            <person name="Franken C."/>
            <person name="Gibelin C."/>
            <person name="Gish J."/>
            <person name="Goldstein S."/>
            <person name="Gonzalez A.J."/>
            <person name="Green P.J."/>
            <person name="Hallab A."/>
            <person name="Hartog M."/>
            <person name="Hua A."/>
            <person name="Humphray S.J."/>
            <person name="Jeong D.H."/>
            <person name="Jing Y."/>
            <person name="Jocker A."/>
            <person name="Kenton S.M."/>
            <person name="Kim D.J."/>
            <person name="Klee K."/>
            <person name="Lai H."/>
            <person name="Lang C."/>
            <person name="Lin S."/>
            <person name="Macmil S.L."/>
            <person name="Magdelenat G."/>
            <person name="Matthews L."/>
            <person name="McCorrison J."/>
            <person name="Monaghan E.L."/>
            <person name="Mun J.H."/>
            <person name="Najar F.Z."/>
            <person name="Nicholson C."/>
            <person name="Noirot C."/>
            <person name="O'Bleness M."/>
            <person name="Paule C.R."/>
            <person name="Poulain J."/>
            <person name="Prion F."/>
            <person name="Qin B."/>
            <person name="Qu C."/>
            <person name="Retzel E.F."/>
            <person name="Riddle C."/>
            <person name="Sallet E."/>
            <person name="Samain S."/>
            <person name="Samson N."/>
            <person name="Sanders I."/>
            <person name="Saurat O."/>
            <person name="Scarpelli C."/>
            <person name="Schiex T."/>
            <person name="Segurens B."/>
            <person name="Severin A.J."/>
            <person name="Sherrier D.J."/>
            <person name="Shi R."/>
            <person name="Sims S."/>
            <person name="Singer S.R."/>
            <person name="Sinharoy S."/>
            <person name="Sterck L."/>
            <person name="Viollet A."/>
            <person name="Wang B.B."/>
            <person name="Wang K."/>
            <person name="Wang M."/>
            <person name="Wang X."/>
            <person name="Warfsmann J."/>
            <person name="Weissenbach J."/>
            <person name="White D.D."/>
            <person name="White J.D."/>
            <person name="Wiley G.B."/>
            <person name="Wincker P."/>
            <person name="Xing Y."/>
            <person name="Yang L."/>
            <person name="Yao Z."/>
            <person name="Ying F."/>
            <person name="Zhai J."/>
            <person name="Zhou L."/>
            <person name="Zuber A."/>
            <person name="Denarie J."/>
            <person name="Dixon R.A."/>
            <person name="May G.D."/>
            <person name="Schwartz D.C."/>
            <person name="Rogers J."/>
            <person name="Quetier F."/>
            <person name="Town C.D."/>
            <person name="Roe B.A."/>
        </authorList>
    </citation>
    <scope>NUCLEOTIDE SEQUENCE [LARGE SCALE GENOMIC DNA]</scope>
    <source>
        <strain evidence="3">A17</strain>
        <strain evidence="5 6">cv. Jemalong A17</strain>
    </source>
</reference>
<keyword evidence="1" id="KW-0732">Signal</keyword>
<name>G7K4Y7_MEDTR</name>
<evidence type="ECO:0000259" key="2">
    <source>
        <dbReference type="Pfam" id="PF05617"/>
    </source>
</evidence>
<dbReference type="EMBL" id="PSQE01000005">
    <property type="protein sequence ID" value="RHN58143.1"/>
    <property type="molecule type" value="Genomic_DNA"/>
</dbReference>
<dbReference type="Proteomes" id="UP000265566">
    <property type="component" value="Chromosome 5"/>
</dbReference>
<evidence type="ECO:0000313" key="3">
    <source>
        <dbReference type="EMBL" id="AET00960.1"/>
    </source>
</evidence>
<dbReference type="OMA" id="ESCHINM"/>
<dbReference type="PANTHER" id="PTHR31207:SF38">
    <property type="entry name" value="PROLAMIN-LIKE PROTEIN"/>
    <property type="match status" value="1"/>
</dbReference>
<dbReference type="Proteomes" id="UP000002051">
    <property type="component" value="Chromosome 5"/>
</dbReference>
<sequence>MTLFILQTHKKYKTEEWLQFIFKSDEIFHKCDLVTRPENPKFFAKCINELDSHCGEEIFNSIVNENNISKKCCGKLVKMGEECHTNMAKALIRTPEMRNIDAIEFLKKNKILFDDCRTME</sequence>
<evidence type="ECO:0000313" key="5">
    <source>
        <dbReference type="EnsemblPlants" id="AET00960"/>
    </source>
</evidence>
<dbReference type="EnsemblPlants" id="AET00960">
    <property type="protein sequence ID" value="AET00960"/>
    <property type="gene ID" value="MTR_5g097880"/>
</dbReference>
<gene>
    <name evidence="3" type="ordered locus">MTR_5g097880</name>
    <name evidence="4" type="ORF">MtrunA17_Chr5g0447921</name>
</gene>
<proteinExistence type="predicted"/>
<dbReference type="PaxDb" id="3880-AET00960"/>
<evidence type="ECO:0000313" key="7">
    <source>
        <dbReference type="Proteomes" id="UP000265566"/>
    </source>
</evidence>
<dbReference type="PANTHER" id="PTHR31207">
    <property type="entry name" value="ECA1 GAMETOGENESIS FAMILY PROTEIN (DUF784)-RELATED-RELATED"/>
    <property type="match status" value="1"/>
</dbReference>
<feature type="domain" description="Prolamin-like" evidence="2">
    <location>
        <begin position="45"/>
        <end position="116"/>
    </location>
</feature>
<reference evidence="7" key="4">
    <citation type="journal article" date="2018" name="Nat. Plants">
        <title>Whole-genome landscape of Medicago truncatula symbiotic genes.</title>
        <authorList>
            <person name="Pecrix Y."/>
            <person name="Staton S.E."/>
            <person name="Sallet E."/>
            <person name="Lelandais-Briere C."/>
            <person name="Moreau S."/>
            <person name="Carrere S."/>
            <person name="Blein T."/>
            <person name="Jardinaud M.F."/>
            <person name="Latrasse D."/>
            <person name="Zouine M."/>
            <person name="Zahm M."/>
            <person name="Kreplak J."/>
            <person name="Mayjonade B."/>
            <person name="Satge C."/>
            <person name="Perez M."/>
            <person name="Cauet S."/>
            <person name="Marande W."/>
            <person name="Chantry-Darmon C."/>
            <person name="Lopez-Roques C."/>
            <person name="Bouchez O."/>
            <person name="Berard A."/>
            <person name="Debelle F."/>
            <person name="Munos S."/>
            <person name="Bendahmane A."/>
            <person name="Berges H."/>
            <person name="Niebel A."/>
            <person name="Buitink J."/>
            <person name="Frugier F."/>
            <person name="Benhamed M."/>
            <person name="Crespi M."/>
            <person name="Gouzy J."/>
            <person name="Gamas P."/>
        </authorList>
    </citation>
    <scope>NUCLEOTIDE SEQUENCE [LARGE SCALE GENOMIC DNA]</scope>
    <source>
        <strain evidence="7">cv. Jemalong A17</strain>
    </source>
</reference>
<reference evidence="5" key="3">
    <citation type="submission" date="2015-04" db="UniProtKB">
        <authorList>
            <consortium name="EnsemblPlants"/>
        </authorList>
    </citation>
    <scope>IDENTIFICATION</scope>
    <source>
        <strain evidence="5">cv. Jemalong A17</strain>
    </source>
</reference>
<reference evidence="4" key="5">
    <citation type="journal article" date="2018" name="Nat. Plants">
        <title>Whole-genome landscape of Medicago truncatula symbiotic genes.</title>
        <authorList>
            <person name="Pecrix Y."/>
            <person name="Gamas P."/>
            <person name="Carrere S."/>
        </authorList>
    </citation>
    <scope>NUCLEOTIDE SEQUENCE</scope>
    <source>
        <tissue evidence="4">Leaves</tissue>
    </source>
</reference>
<dbReference type="Pfam" id="PF05617">
    <property type="entry name" value="Prolamin_like"/>
    <property type="match status" value="1"/>
</dbReference>
<dbReference type="HOGENOM" id="CLU_118316_0_0_1"/>
<dbReference type="Gramene" id="rna33755">
    <property type="protein sequence ID" value="RHN58143.1"/>
    <property type="gene ID" value="gene33755"/>
</dbReference>
<dbReference type="InterPro" id="IPR008502">
    <property type="entry name" value="Prolamin-like"/>
</dbReference>
<dbReference type="InterPro" id="IPR040220">
    <property type="entry name" value="DD11"/>
</dbReference>
<evidence type="ECO:0000313" key="6">
    <source>
        <dbReference type="Proteomes" id="UP000002051"/>
    </source>
</evidence>
<evidence type="ECO:0000313" key="4">
    <source>
        <dbReference type="EMBL" id="RHN58143.1"/>
    </source>
</evidence>
<protein>
    <submittedName>
        <fullName evidence="3">Prolamin-like protein</fullName>
    </submittedName>
    <submittedName>
        <fullName evidence="4">Putative Prolamin-like domain-containing protein</fullName>
    </submittedName>
</protein>